<comment type="subcellular location">
    <subcellularLocation>
        <location evidence="1">Cell inner membrane</location>
        <topology evidence="1">Single-pass type II membrane protein</topology>
        <orientation evidence="1">Periplasmic side</orientation>
    </subcellularLocation>
</comment>
<comment type="similarity">
    <text evidence="8">Belongs to the PpiD chaperone family.</text>
</comment>
<evidence type="ECO:0000313" key="13">
    <source>
        <dbReference type="EMBL" id="MDY0745434.1"/>
    </source>
</evidence>
<keyword evidence="7" id="KW-0143">Chaperone</keyword>
<evidence type="ECO:0000256" key="5">
    <source>
        <dbReference type="ARBA" id="ARBA00022989"/>
    </source>
</evidence>
<dbReference type="Gene3D" id="1.10.4030.10">
    <property type="entry name" value="Porin chaperone SurA, peptide-binding domain"/>
    <property type="match status" value="1"/>
</dbReference>
<accession>A0ABU5DH08</accession>
<reference evidence="13 14" key="1">
    <citation type="submission" date="2023-11" db="EMBL/GenBank/DDBJ databases">
        <title>Paucibacter sp. nov., isolated from fresh soil in Korea.</title>
        <authorList>
            <person name="Le N.T.T."/>
        </authorList>
    </citation>
    <scope>NUCLEOTIDE SEQUENCE [LARGE SCALE GENOMIC DNA]</scope>
    <source>
        <strain evidence="13 14">R3-3</strain>
    </source>
</reference>
<dbReference type="PANTHER" id="PTHR47529:SF1">
    <property type="entry name" value="PERIPLASMIC CHAPERONE PPID"/>
    <property type="match status" value="1"/>
</dbReference>
<evidence type="ECO:0000256" key="2">
    <source>
        <dbReference type="ARBA" id="ARBA00022475"/>
    </source>
</evidence>
<keyword evidence="2" id="KW-1003">Cell membrane</keyword>
<dbReference type="Pfam" id="PF13616">
    <property type="entry name" value="Rotamase_3"/>
    <property type="match status" value="1"/>
</dbReference>
<dbReference type="EMBL" id="JAXCLA010000004">
    <property type="protein sequence ID" value="MDY0745434.1"/>
    <property type="molecule type" value="Genomic_DNA"/>
</dbReference>
<evidence type="ECO:0000256" key="11">
    <source>
        <dbReference type="PROSITE-ProRule" id="PRU00278"/>
    </source>
</evidence>
<dbReference type="InterPro" id="IPR000297">
    <property type="entry name" value="PPIase_PpiC"/>
</dbReference>
<name>A0ABU5DH08_9BURK</name>
<dbReference type="SUPFAM" id="SSF54534">
    <property type="entry name" value="FKBP-like"/>
    <property type="match status" value="1"/>
</dbReference>
<protein>
    <recommendedName>
        <fullName evidence="9">Periplasmic chaperone PpiD</fullName>
    </recommendedName>
    <alternativeName>
        <fullName evidence="10">Periplasmic folding chaperone</fullName>
    </alternativeName>
</protein>
<proteinExistence type="inferred from homology"/>
<evidence type="ECO:0000256" key="9">
    <source>
        <dbReference type="ARBA" id="ARBA00040743"/>
    </source>
</evidence>
<comment type="caution">
    <text evidence="13">The sequence shown here is derived from an EMBL/GenBank/DDBJ whole genome shotgun (WGS) entry which is preliminary data.</text>
</comment>
<keyword evidence="11" id="KW-0413">Isomerase</keyword>
<evidence type="ECO:0000256" key="4">
    <source>
        <dbReference type="ARBA" id="ARBA00022692"/>
    </source>
</evidence>
<organism evidence="13 14">
    <name type="scientific">Roseateles agri</name>
    <dbReference type="NCBI Taxonomy" id="3098619"/>
    <lineage>
        <taxon>Bacteria</taxon>
        <taxon>Pseudomonadati</taxon>
        <taxon>Pseudomonadota</taxon>
        <taxon>Betaproteobacteria</taxon>
        <taxon>Burkholderiales</taxon>
        <taxon>Sphaerotilaceae</taxon>
        <taxon>Roseateles</taxon>
    </lineage>
</organism>
<evidence type="ECO:0000256" key="8">
    <source>
        <dbReference type="ARBA" id="ARBA00038408"/>
    </source>
</evidence>
<dbReference type="Gene3D" id="3.10.50.40">
    <property type="match status" value="1"/>
</dbReference>
<dbReference type="SUPFAM" id="SSF109998">
    <property type="entry name" value="Triger factor/SurA peptide-binding domain-like"/>
    <property type="match status" value="1"/>
</dbReference>
<evidence type="ECO:0000313" key="14">
    <source>
        <dbReference type="Proteomes" id="UP001285263"/>
    </source>
</evidence>
<gene>
    <name evidence="13" type="ORF">SNE35_13010</name>
</gene>
<evidence type="ECO:0000256" key="3">
    <source>
        <dbReference type="ARBA" id="ARBA00022519"/>
    </source>
</evidence>
<keyword evidence="11" id="KW-0697">Rotamase</keyword>
<keyword evidence="3" id="KW-0997">Cell inner membrane</keyword>
<sequence>MFEFVRRNTRLFQFLLLILILPSFALVGMQGYTSMMSGANATVASVDGQKITQADWDQTLSEQSARIRNQNPNVDPKLFDTPEAKKEALDLLVRQRVIQAAATQAHFNISDEQLNRTFWTDPQFAMLRTEDGKVNDAVLVAQGMSFAGFADRLRREMATQQVTQPIQRSATAANSNSAVAFDALLQQRSVRLQHFGAKDFAAKIEPSDAEIEAFYKDEKNANAFKLPETAQIQYLVLDLDALKKDVTVNEDDLKKYYDENASRFNVAEQRRASHILIKADKSAPSADRAKAKARAEELLAEARKNPAGFADLAKKNSQDEGSAPNGGDLDWFAHNGTMVKPFEDATFAMKQQGEISNLVESDFGYHIIQLTGIRGGDKKSFAEVRPEIEAEVRKQLAQKRFSEVAEQFNNTVYEQPDSLQPAADKLKLPIQTATVQRTPAPGAVGVLASPKLLEAVFANDSLQSKHNTNAIETGANQMAAAHVTQYNPARVPALADIKPKVREMLVAKLAAAQAVKAGQERLAALQKGGADAAGLEAPATVSRAKPGELSQKLMEAVMAADASKLPAYVGVDAGDGNYVVAQIDKVEPRDPAIIDAKRAAQQYGQAWASAETLAYYNALKTRFKATVKVQTPSTTGTAP</sequence>
<dbReference type="InterPro" id="IPR046357">
    <property type="entry name" value="PPIase_dom_sf"/>
</dbReference>
<dbReference type="InterPro" id="IPR027304">
    <property type="entry name" value="Trigger_fact/SurA_dom_sf"/>
</dbReference>
<evidence type="ECO:0000256" key="10">
    <source>
        <dbReference type="ARBA" id="ARBA00042775"/>
    </source>
</evidence>
<feature type="domain" description="PpiC" evidence="12">
    <location>
        <begin position="267"/>
        <end position="372"/>
    </location>
</feature>
<evidence type="ECO:0000256" key="1">
    <source>
        <dbReference type="ARBA" id="ARBA00004382"/>
    </source>
</evidence>
<dbReference type="InterPro" id="IPR052029">
    <property type="entry name" value="PpiD_chaperone"/>
</dbReference>
<evidence type="ECO:0000256" key="7">
    <source>
        <dbReference type="ARBA" id="ARBA00023186"/>
    </source>
</evidence>
<dbReference type="PROSITE" id="PS50198">
    <property type="entry name" value="PPIC_PPIASE_2"/>
    <property type="match status" value="1"/>
</dbReference>
<keyword evidence="14" id="KW-1185">Reference proteome</keyword>
<dbReference type="Pfam" id="PF13624">
    <property type="entry name" value="SurA_N_3"/>
    <property type="match status" value="1"/>
</dbReference>
<dbReference type="PANTHER" id="PTHR47529">
    <property type="entry name" value="PEPTIDYL-PROLYL CIS-TRANS ISOMERASE D"/>
    <property type="match status" value="1"/>
</dbReference>
<keyword evidence="6" id="KW-0472">Membrane</keyword>
<keyword evidence="5" id="KW-1133">Transmembrane helix</keyword>
<evidence type="ECO:0000256" key="6">
    <source>
        <dbReference type="ARBA" id="ARBA00023136"/>
    </source>
</evidence>
<evidence type="ECO:0000259" key="12">
    <source>
        <dbReference type="PROSITE" id="PS50198"/>
    </source>
</evidence>
<keyword evidence="4" id="KW-0812">Transmembrane</keyword>
<dbReference type="RefSeq" id="WP_320423340.1">
    <property type="nucleotide sequence ID" value="NZ_JAXCLA010000004.1"/>
</dbReference>
<dbReference type="Proteomes" id="UP001285263">
    <property type="component" value="Unassembled WGS sequence"/>
</dbReference>